<feature type="transmembrane region" description="Helical" evidence="1">
    <location>
        <begin position="249"/>
        <end position="267"/>
    </location>
</feature>
<keyword evidence="1" id="KW-0812">Transmembrane</keyword>
<dbReference type="InterPro" id="IPR045340">
    <property type="entry name" value="DUF6533"/>
</dbReference>
<dbReference type="EMBL" id="CAVNYO010000028">
    <property type="protein sequence ID" value="CAK5262903.1"/>
    <property type="molecule type" value="Genomic_DNA"/>
</dbReference>
<feature type="transmembrane region" description="Helical" evidence="1">
    <location>
        <begin position="90"/>
        <end position="112"/>
    </location>
</feature>
<comment type="caution">
    <text evidence="3">The sequence shown here is derived from an EMBL/GenBank/DDBJ whole genome shotgun (WGS) entry which is preliminary data.</text>
</comment>
<sequence length="330" mass="36759">MDSPGIPPLLTPQQAEQLLLLINDAQLTNYLAVAAFVLLIIEHIATFREECDFVWRAPCNLSIRYFSLVAVTVEMYTLLAVHTKDKRCQALLYAQFAGSSVIVVTSDCILALRVWILYRRSRTLLYFFSFLMLAETTVFIYTGYHTVEPLTEFIHLGPLLPGCYSPANHRILTYYALPELVLSIMMFAMTLYKCRASSLTLRDVGIGRTPIVAIFLRDGLFWFLAVLALAVTKLILWHGGRPTLVEAPIVPATALVSVIGARVLLNIKSLAAPLNHRSLYSTSSASAPADSAARVTFSGGPRSQIRTHGTWRDVAEEDSSHPWVVNKSWK</sequence>
<evidence type="ECO:0000256" key="1">
    <source>
        <dbReference type="SAM" id="Phobius"/>
    </source>
</evidence>
<feature type="transmembrane region" description="Helical" evidence="1">
    <location>
        <begin position="220"/>
        <end position="237"/>
    </location>
</feature>
<feature type="domain" description="DUF6533" evidence="2">
    <location>
        <begin position="30"/>
        <end position="66"/>
    </location>
</feature>
<accession>A0AAD2GS24</accession>
<dbReference type="AlphaFoldDB" id="A0AAD2GS24"/>
<keyword evidence="1" id="KW-0472">Membrane</keyword>
<evidence type="ECO:0000259" key="2">
    <source>
        <dbReference type="Pfam" id="PF20151"/>
    </source>
</evidence>
<evidence type="ECO:0000313" key="4">
    <source>
        <dbReference type="Proteomes" id="UP001295794"/>
    </source>
</evidence>
<proteinExistence type="predicted"/>
<dbReference type="Pfam" id="PF20151">
    <property type="entry name" value="DUF6533"/>
    <property type="match status" value="1"/>
</dbReference>
<feature type="transmembrane region" description="Helical" evidence="1">
    <location>
        <begin position="171"/>
        <end position="192"/>
    </location>
</feature>
<dbReference type="Proteomes" id="UP001295794">
    <property type="component" value="Unassembled WGS sequence"/>
</dbReference>
<evidence type="ECO:0000313" key="3">
    <source>
        <dbReference type="EMBL" id="CAK5262903.1"/>
    </source>
</evidence>
<protein>
    <recommendedName>
        <fullName evidence="2">DUF6533 domain-containing protein</fullName>
    </recommendedName>
</protein>
<name>A0AAD2GS24_9AGAR</name>
<keyword evidence="1" id="KW-1133">Transmembrane helix</keyword>
<feature type="transmembrane region" description="Helical" evidence="1">
    <location>
        <begin position="27"/>
        <end position="45"/>
    </location>
</feature>
<organism evidence="3 4">
    <name type="scientific">Mycena citricolor</name>
    <dbReference type="NCBI Taxonomy" id="2018698"/>
    <lineage>
        <taxon>Eukaryota</taxon>
        <taxon>Fungi</taxon>
        <taxon>Dikarya</taxon>
        <taxon>Basidiomycota</taxon>
        <taxon>Agaricomycotina</taxon>
        <taxon>Agaricomycetes</taxon>
        <taxon>Agaricomycetidae</taxon>
        <taxon>Agaricales</taxon>
        <taxon>Marasmiineae</taxon>
        <taxon>Mycenaceae</taxon>
        <taxon>Mycena</taxon>
    </lineage>
</organism>
<feature type="transmembrane region" description="Helical" evidence="1">
    <location>
        <begin position="124"/>
        <end position="144"/>
    </location>
</feature>
<keyword evidence="4" id="KW-1185">Reference proteome</keyword>
<gene>
    <name evidence="3" type="ORF">MYCIT1_LOCUS1969</name>
</gene>
<reference evidence="3" key="1">
    <citation type="submission" date="2023-11" db="EMBL/GenBank/DDBJ databases">
        <authorList>
            <person name="De Vega J J."/>
            <person name="De Vega J J."/>
        </authorList>
    </citation>
    <scope>NUCLEOTIDE SEQUENCE</scope>
</reference>
<feature type="transmembrane region" description="Helical" evidence="1">
    <location>
        <begin position="65"/>
        <end position="84"/>
    </location>
</feature>